<dbReference type="AlphaFoldDB" id="A0A319BAT3"/>
<evidence type="ECO:0000256" key="1">
    <source>
        <dbReference type="SAM" id="Phobius"/>
    </source>
</evidence>
<dbReference type="Proteomes" id="UP000248405">
    <property type="component" value="Unassembled WGS sequence"/>
</dbReference>
<gene>
    <name evidence="2" type="ORF">BO88DRAFT_268211</name>
</gene>
<keyword evidence="1" id="KW-0472">Membrane</keyword>
<evidence type="ECO:0000313" key="2">
    <source>
        <dbReference type="EMBL" id="PYH69817.1"/>
    </source>
</evidence>
<keyword evidence="1" id="KW-0812">Transmembrane</keyword>
<dbReference type="RefSeq" id="XP_025563611.1">
    <property type="nucleotide sequence ID" value="XM_025702335.1"/>
</dbReference>
<accession>A0A319BAT3</accession>
<name>A0A319BAT3_ASPVC</name>
<dbReference type="EMBL" id="KZ821622">
    <property type="protein sequence ID" value="PYH69817.1"/>
    <property type="molecule type" value="Genomic_DNA"/>
</dbReference>
<dbReference type="GeneID" id="37206927"/>
<feature type="transmembrane region" description="Helical" evidence="1">
    <location>
        <begin position="20"/>
        <end position="46"/>
    </location>
</feature>
<proteinExistence type="predicted"/>
<reference evidence="2" key="1">
    <citation type="submission" date="2016-12" db="EMBL/GenBank/DDBJ databases">
        <title>The genomes of Aspergillus section Nigri reveals drivers in fungal speciation.</title>
        <authorList>
            <consortium name="DOE Joint Genome Institute"/>
            <person name="Vesth T.C."/>
            <person name="Nybo J."/>
            <person name="Theobald S."/>
            <person name="Brandl J."/>
            <person name="Frisvad J.C."/>
            <person name="Nielsen K.F."/>
            <person name="Lyhne E.K."/>
            <person name="Kogle M.E."/>
            <person name="Kuo A."/>
            <person name="Riley R."/>
            <person name="Clum A."/>
            <person name="Nolan M."/>
            <person name="Lipzen A."/>
            <person name="Salamov A."/>
            <person name="Henrissat B."/>
            <person name="Wiebenga A."/>
            <person name="De Vries R.P."/>
            <person name="Grigoriev I.V."/>
            <person name="Mortensen U.H."/>
            <person name="Andersen M.R."/>
            <person name="Baker S.E."/>
        </authorList>
    </citation>
    <scope>NUCLEOTIDE SEQUENCE [LARGE SCALE GENOMIC DNA]</scope>
    <source>
        <strain evidence="2">CBS 113365</strain>
    </source>
</reference>
<keyword evidence="1" id="KW-1133">Transmembrane helix</keyword>
<sequence>MRTVSFNSVCFQHRGSLECIPGISILITGPTLTWLFILLSDLLLLVRNYVSHALNHCKADGWNPAYGSRSSKIVSCQLHC</sequence>
<keyword evidence="3" id="KW-1185">Reference proteome</keyword>
<evidence type="ECO:0000313" key="3">
    <source>
        <dbReference type="Proteomes" id="UP000248405"/>
    </source>
</evidence>
<protein>
    <submittedName>
        <fullName evidence="2">Uncharacterized protein</fullName>
    </submittedName>
</protein>
<organism evidence="2 3">
    <name type="scientific">Aspergillus vadensis (strain CBS 113365 / IMI 142717 / IBT 24658)</name>
    <dbReference type="NCBI Taxonomy" id="1448311"/>
    <lineage>
        <taxon>Eukaryota</taxon>
        <taxon>Fungi</taxon>
        <taxon>Dikarya</taxon>
        <taxon>Ascomycota</taxon>
        <taxon>Pezizomycotina</taxon>
        <taxon>Eurotiomycetes</taxon>
        <taxon>Eurotiomycetidae</taxon>
        <taxon>Eurotiales</taxon>
        <taxon>Aspergillaceae</taxon>
        <taxon>Aspergillus</taxon>
        <taxon>Aspergillus subgen. Circumdati</taxon>
    </lineage>
</organism>